<feature type="compositionally biased region" description="Polar residues" evidence="7">
    <location>
        <begin position="49"/>
        <end position="62"/>
    </location>
</feature>
<dbReference type="Gene3D" id="3.30.420.10">
    <property type="entry name" value="Ribonuclease H-like superfamily/Ribonuclease H"/>
    <property type="match status" value="1"/>
</dbReference>
<dbReference type="STRING" id="765257.A0A0C9ZWN8"/>
<dbReference type="GO" id="GO:0010629">
    <property type="term" value="P:negative regulation of gene expression"/>
    <property type="evidence" value="ECO:0007669"/>
    <property type="project" value="UniProtKB-ARBA"/>
</dbReference>
<gene>
    <name evidence="9" type="ORF">PISMIDRAFT_86981</name>
</gene>
<dbReference type="InterPro" id="IPR013520">
    <property type="entry name" value="Ribonucl_H"/>
</dbReference>
<keyword evidence="10" id="KW-1185">Reference proteome</keyword>
<comment type="similarity">
    <text evidence="2">Belongs to the REXO1/REXO3 family.</text>
</comment>
<proteinExistence type="inferred from homology"/>
<dbReference type="FunFam" id="3.30.420.10:FF:000031">
    <property type="entry name" value="RNA exonuclease 1"/>
    <property type="match status" value="1"/>
</dbReference>
<feature type="compositionally biased region" description="Polar residues" evidence="7">
    <location>
        <begin position="93"/>
        <end position="104"/>
    </location>
</feature>
<dbReference type="GO" id="GO:0004527">
    <property type="term" value="F:exonuclease activity"/>
    <property type="evidence" value="ECO:0007669"/>
    <property type="project" value="UniProtKB-KW"/>
</dbReference>
<evidence type="ECO:0000256" key="5">
    <source>
        <dbReference type="ARBA" id="ARBA00022839"/>
    </source>
</evidence>
<dbReference type="GO" id="GO:0005634">
    <property type="term" value="C:nucleus"/>
    <property type="evidence" value="ECO:0007669"/>
    <property type="project" value="UniProtKB-SubCell"/>
</dbReference>
<keyword evidence="4" id="KW-0378">Hydrolase</keyword>
<organism evidence="9 10">
    <name type="scientific">Pisolithus microcarpus 441</name>
    <dbReference type="NCBI Taxonomy" id="765257"/>
    <lineage>
        <taxon>Eukaryota</taxon>
        <taxon>Fungi</taxon>
        <taxon>Dikarya</taxon>
        <taxon>Basidiomycota</taxon>
        <taxon>Agaricomycotina</taxon>
        <taxon>Agaricomycetes</taxon>
        <taxon>Agaricomycetidae</taxon>
        <taxon>Boletales</taxon>
        <taxon>Sclerodermatineae</taxon>
        <taxon>Pisolithaceae</taxon>
        <taxon>Pisolithus</taxon>
    </lineage>
</organism>
<dbReference type="Proteomes" id="UP000054018">
    <property type="component" value="Unassembled WGS sequence"/>
</dbReference>
<keyword evidence="6" id="KW-0539">Nucleus</keyword>
<dbReference type="GO" id="GO:0003676">
    <property type="term" value="F:nucleic acid binding"/>
    <property type="evidence" value="ECO:0007669"/>
    <property type="project" value="InterPro"/>
</dbReference>
<protein>
    <recommendedName>
        <fullName evidence="8">Exonuclease domain-containing protein</fullName>
    </recommendedName>
</protein>
<evidence type="ECO:0000256" key="7">
    <source>
        <dbReference type="SAM" id="MobiDB-lite"/>
    </source>
</evidence>
<feature type="domain" description="Exonuclease" evidence="8">
    <location>
        <begin position="377"/>
        <end position="540"/>
    </location>
</feature>
<dbReference type="EMBL" id="KN833686">
    <property type="protein sequence ID" value="KIK30449.1"/>
    <property type="molecule type" value="Genomic_DNA"/>
</dbReference>
<dbReference type="HOGENOM" id="CLU_022453_5_4_1"/>
<evidence type="ECO:0000256" key="1">
    <source>
        <dbReference type="ARBA" id="ARBA00004123"/>
    </source>
</evidence>
<keyword evidence="5" id="KW-0269">Exonuclease</keyword>
<dbReference type="SUPFAM" id="SSF53098">
    <property type="entry name" value="Ribonuclease H-like"/>
    <property type="match status" value="1"/>
</dbReference>
<evidence type="ECO:0000313" key="10">
    <source>
        <dbReference type="Proteomes" id="UP000054018"/>
    </source>
</evidence>
<dbReference type="SMART" id="SM00479">
    <property type="entry name" value="EXOIII"/>
    <property type="match status" value="1"/>
</dbReference>
<reference evidence="9 10" key="1">
    <citation type="submission" date="2014-04" db="EMBL/GenBank/DDBJ databases">
        <authorList>
            <consortium name="DOE Joint Genome Institute"/>
            <person name="Kuo A."/>
            <person name="Kohler A."/>
            <person name="Costa M.D."/>
            <person name="Nagy L.G."/>
            <person name="Floudas D."/>
            <person name="Copeland A."/>
            <person name="Barry K.W."/>
            <person name="Cichocki N."/>
            <person name="Veneault-Fourrey C."/>
            <person name="LaButti K."/>
            <person name="Lindquist E.A."/>
            <person name="Lipzen A."/>
            <person name="Lundell T."/>
            <person name="Morin E."/>
            <person name="Murat C."/>
            <person name="Sun H."/>
            <person name="Tunlid A."/>
            <person name="Henrissat B."/>
            <person name="Grigoriev I.V."/>
            <person name="Hibbett D.S."/>
            <person name="Martin F."/>
            <person name="Nordberg H.P."/>
            <person name="Cantor M.N."/>
            <person name="Hua S.X."/>
        </authorList>
    </citation>
    <scope>NUCLEOTIDE SEQUENCE [LARGE SCALE GENOMIC DNA]</scope>
    <source>
        <strain evidence="9 10">441</strain>
    </source>
</reference>
<comment type="subcellular location">
    <subcellularLocation>
        <location evidence="1">Nucleus</location>
    </subcellularLocation>
</comment>
<dbReference type="PANTHER" id="PTHR12801:SF115">
    <property type="entry name" value="FI18136P1-RELATED"/>
    <property type="match status" value="1"/>
</dbReference>
<dbReference type="InterPro" id="IPR036397">
    <property type="entry name" value="RNaseH_sf"/>
</dbReference>
<dbReference type="InterPro" id="IPR034922">
    <property type="entry name" value="REX1-like_exo"/>
</dbReference>
<dbReference type="CDD" id="cd06145">
    <property type="entry name" value="REX1_like"/>
    <property type="match status" value="1"/>
</dbReference>
<dbReference type="PANTHER" id="PTHR12801">
    <property type="entry name" value="RNA EXONUCLEASE REXO1 / RECO3 FAMILY MEMBER-RELATED"/>
    <property type="match status" value="1"/>
</dbReference>
<evidence type="ECO:0000259" key="8">
    <source>
        <dbReference type="SMART" id="SM00479"/>
    </source>
</evidence>
<sequence length="545" mass="60263">MFSTLGLFQSLSCPEGSKCRRPWCLFSHTNDASQPPLIASVSVPPPRALSSTTATSRPSALPSTIPAKRPYELSTSATSSVRKDVPSEPPTQRVKTASTSRSITPRTTAQGIGVPILRVTPAQSQVAVPVRQTMLKNLYDHFVVLYEAVLPSNPTLASEHALRQEEEIYSKSTKLTYRNAVINSIAALKRRPIPSAISHPSIGTEGDIAARIESQKQLGGLRLTRTVVQQLVMTTETMKYWGYITEVPHGEGGSNPDAKNQVKRCERCGQSFTVRKDPKRDECYYHWGRPFTKSINGMEYLNVSTCGILESVLTGEKLRFYSCCSKNANEDGCTRGCHVFYETDPSDLHTRHAFSLTRPPKSSRGDIDAETCDTALDVVALDCEMIYTTGGMRVARISVVDGTGTEVFDELIRMDDDVDIVDYNTRFSGICQEKHEKAFLTLSSARQTLDAFINSETIIIGHALENDLKTLRMIHHRCIDTVVLFPHKAGPPYRRSLRDLAKEHLGTAIQTGDGLSGHSSVEDSIATLDLVRWYILNKKGISQKP</sequence>
<feature type="region of interest" description="Disordered" evidence="7">
    <location>
        <begin position="43"/>
        <end position="104"/>
    </location>
</feature>
<accession>A0A0C9ZWN8</accession>
<keyword evidence="3" id="KW-0540">Nuclease</keyword>
<evidence type="ECO:0000313" key="9">
    <source>
        <dbReference type="EMBL" id="KIK30449.1"/>
    </source>
</evidence>
<evidence type="ECO:0000256" key="3">
    <source>
        <dbReference type="ARBA" id="ARBA00022722"/>
    </source>
</evidence>
<dbReference type="AlphaFoldDB" id="A0A0C9ZWN8"/>
<evidence type="ECO:0000256" key="2">
    <source>
        <dbReference type="ARBA" id="ARBA00006357"/>
    </source>
</evidence>
<evidence type="ECO:0000256" key="4">
    <source>
        <dbReference type="ARBA" id="ARBA00022801"/>
    </source>
</evidence>
<reference evidence="10" key="2">
    <citation type="submission" date="2015-01" db="EMBL/GenBank/DDBJ databases">
        <title>Evolutionary Origins and Diversification of the Mycorrhizal Mutualists.</title>
        <authorList>
            <consortium name="DOE Joint Genome Institute"/>
            <consortium name="Mycorrhizal Genomics Consortium"/>
            <person name="Kohler A."/>
            <person name="Kuo A."/>
            <person name="Nagy L.G."/>
            <person name="Floudas D."/>
            <person name="Copeland A."/>
            <person name="Barry K.W."/>
            <person name="Cichocki N."/>
            <person name="Veneault-Fourrey C."/>
            <person name="LaButti K."/>
            <person name="Lindquist E.A."/>
            <person name="Lipzen A."/>
            <person name="Lundell T."/>
            <person name="Morin E."/>
            <person name="Murat C."/>
            <person name="Riley R."/>
            <person name="Ohm R."/>
            <person name="Sun H."/>
            <person name="Tunlid A."/>
            <person name="Henrissat B."/>
            <person name="Grigoriev I.V."/>
            <person name="Hibbett D.S."/>
            <person name="Martin F."/>
        </authorList>
    </citation>
    <scope>NUCLEOTIDE SEQUENCE [LARGE SCALE GENOMIC DNA]</scope>
    <source>
        <strain evidence="10">441</strain>
    </source>
</reference>
<dbReference type="InterPro" id="IPR012337">
    <property type="entry name" value="RNaseH-like_sf"/>
</dbReference>
<name>A0A0C9ZWN8_9AGAM</name>
<dbReference type="OrthoDB" id="8191639at2759"/>
<evidence type="ECO:0000256" key="6">
    <source>
        <dbReference type="ARBA" id="ARBA00023242"/>
    </source>
</evidence>
<dbReference type="InterPro" id="IPR047021">
    <property type="entry name" value="REXO1/3/4-like"/>
</dbReference>
<dbReference type="Pfam" id="PF00929">
    <property type="entry name" value="RNase_T"/>
    <property type="match status" value="1"/>
</dbReference>